<proteinExistence type="predicted"/>
<evidence type="ECO:0000256" key="2">
    <source>
        <dbReference type="SAM" id="SignalP"/>
    </source>
</evidence>
<dbReference type="Proteomes" id="UP000244956">
    <property type="component" value="Unassembled WGS sequence"/>
</dbReference>
<dbReference type="InterPro" id="IPR029046">
    <property type="entry name" value="LolA/LolB/LppX"/>
</dbReference>
<keyword evidence="4" id="KW-1185">Reference proteome</keyword>
<dbReference type="Gene3D" id="2.50.20.10">
    <property type="entry name" value="Lipoprotein localisation LolA/LolB/LppX"/>
    <property type="match status" value="1"/>
</dbReference>
<dbReference type="SUPFAM" id="SSF89392">
    <property type="entry name" value="Prokaryotic lipoproteins and lipoprotein localization factors"/>
    <property type="match status" value="1"/>
</dbReference>
<keyword evidence="1 2" id="KW-0732">Signal</keyword>
<organism evidence="3 4">
    <name type="scientific">Marinilabilia rubra</name>
    <dbReference type="NCBI Taxonomy" id="2162893"/>
    <lineage>
        <taxon>Bacteria</taxon>
        <taxon>Pseudomonadati</taxon>
        <taxon>Bacteroidota</taxon>
        <taxon>Bacteroidia</taxon>
        <taxon>Marinilabiliales</taxon>
        <taxon>Marinilabiliaceae</taxon>
        <taxon>Marinilabilia</taxon>
    </lineage>
</organism>
<comment type="caution">
    <text evidence="3">The sequence shown here is derived from an EMBL/GenBank/DDBJ whole genome shotgun (WGS) entry which is preliminary data.</text>
</comment>
<evidence type="ECO:0000256" key="1">
    <source>
        <dbReference type="ARBA" id="ARBA00022729"/>
    </source>
</evidence>
<dbReference type="PANTHER" id="PTHR35869:SF1">
    <property type="entry name" value="OUTER-MEMBRANE LIPOPROTEIN CARRIER PROTEIN"/>
    <property type="match status" value="1"/>
</dbReference>
<accession>A0A2U2BAJ8</accession>
<feature type="chain" id="PRO_5015445074" evidence="2">
    <location>
        <begin position="22"/>
        <end position="218"/>
    </location>
</feature>
<dbReference type="RefSeq" id="WP_109263718.1">
    <property type="nucleotide sequence ID" value="NZ_QEWP01000004.1"/>
</dbReference>
<dbReference type="CDD" id="cd16325">
    <property type="entry name" value="LolA"/>
    <property type="match status" value="1"/>
</dbReference>
<gene>
    <name evidence="3" type="ORF">DDZ16_06975</name>
</gene>
<dbReference type="Pfam" id="PF16584">
    <property type="entry name" value="LolA_2"/>
    <property type="match status" value="1"/>
</dbReference>
<sequence>MRNIFATVSLMIFLAGSTVFAQSPEVLKAKEVLDKVSEVTQSYNSIKADFTFSLENTQADITDSHDGTIFISGDKYKATVMNVTSYFDGVTLWTHLKEVGEVNISTPDPMDETTLSPSNIFNIHENGFRYIFAGEEMLKGKKVNIIDLFPEDRDKPFSRIKLYVNKSNNHISKIMQLGKDGNNYIIDIKEMKTNVPVEPSMFKFNEEAHPDVDVIDMR</sequence>
<feature type="signal peptide" evidence="2">
    <location>
        <begin position="1"/>
        <end position="21"/>
    </location>
</feature>
<reference evidence="3 4" key="1">
    <citation type="submission" date="2018-05" db="EMBL/GenBank/DDBJ databases">
        <title>Marinilabilia rubrum sp. nov., isolated from saltern sediment.</title>
        <authorList>
            <person name="Zhang R."/>
        </authorList>
    </citation>
    <scope>NUCLEOTIDE SEQUENCE [LARGE SCALE GENOMIC DNA]</scope>
    <source>
        <strain evidence="3 4">WTE16</strain>
    </source>
</reference>
<protein>
    <submittedName>
        <fullName evidence="3">Cell envelope biogenesis protein LolA</fullName>
    </submittedName>
</protein>
<evidence type="ECO:0000313" key="3">
    <source>
        <dbReference type="EMBL" id="PWE00095.1"/>
    </source>
</evidence>
<evidence type="ECO:0000313" key="4">
    <source>
        <dbReference type="Proteomes" id="UP000244956"/>
    </source>
</evidence>
<name>A0A2U2BAJ8_9BACT</name>
<dbReference type="InterPro" id="IPR004564">
    <property type="entry name" value="OM_lipoprot_carrier_LolA-like"/>
</dbReference>
<dbReference type="OrthoDB" id="9810685at2"/>
<dbReference type="PANTHER" id="PTHR35869">
    <property type="entry name" value="OUTER-MEMBRANE LIPOPROTEIN CARRIER PROTEIN"/>
    <property type="match status" value="1"/>
</dbReference>
<dbReference type="EMBL" id="QEWP01000004">
    <property type="protein sequence ID" value="PWE00095.1"/>
    <property type="molecule type" value="Genomic_DNA"/>
</dbReference>
<dbReference type="AlphaFoldDB" id="A0A2U2BAJ8"/>